<evidence type="ECO:0000256" key="1">
    <source>
        <dbReference type="SAM" id="MobiDB-lite"/>
    </source>
</evidence>
<sequence length="177" mass="18683">MDRPTSRTGHRGASNAPEAAAGNSSQFITFTLAEQEYGVDIMAIREIKGWIETTSIPHAPDFIRGVINLRGIIVPIMDLRARFGMALTEPTAMHVVIIITLGTRTTGLLVDAVSDIITVAPASIRAIPEMGAGEQESLLTGLVALDDRMVSLVSLERLIGTGGAAPLIHDGMLLAAA</sequence>
<gene>
    <name evidence="3" type="ORF">FE263_10290</name>
</gene>
<reference evidence="3 4" key="1">
    <citation type="submission" date="2019-05" db="EMBL/GenBank/DDBJ databases">
        <authorList>
            <person name="Pankratov T."/>
            <person name="Grouzdev D."/>
        </authorList>
    </citation>
    <scope>NUCLEOTIDE SEQUENCE [LARGE SCALE GENOMIC DNA]</scope>
    <source>
        <strain evidence="3 4">KEBCLARHB70R</strain>
    </source>
</reference>
<dbReference type="GO" id="GO:0005829">
    <property type="term" value="C:cytosol"/>
    <property type="evidence" value="ECO:0007669"/>
    <property type="project" value="TreeGrafter"/>
</dbReference>
<dbReference type="OrthoDB" id="3291462at2"/>
<feature type="domain" description="CheW-like" evidence="2">
    <location>
        <begin position="24"/>
        <end position="164"/>
    </location>
</feature>
<evidence type="ECO:0000313" key="4">
    <source>
        <dbReference type="Proteomes" id="UP000305654"/>
    </source>
</evidence>
<proteinExistence type="predicted"/>
<dbReference type="PANTHER" id="PTHR22617">
    <property type="entry name" value="CHEMOTAXIS SENSOR HISTIDINE KINASE-RELATED"/>
    <property type="match status" value="1"/>
</dbReference>
<dbReference type="Proteomes" id="UP000305654">
    <property type="component" value="Unassembled WGS sequence"/>
</dbReference>
<dbReference type="SMART" id="SM00260">
    <property type="entry name" value="CheW"/>
    <property type="match status" value="1"/>
</dbReference>
<dbReference type="Gene3D" id="2.30.30.40">
    <property type="entry name" value="SH3 Domains"/>
    <property type="match status" value="1"/>
</dbReference>
<dbReference type="Gene3D" id="2.40.50.180">
    <property type="entry name" value="CheA-289, Domain 4"/>
    <property type="match status" value="1"/>
</dbReference>
<dbReference type="PANTHER" id="PTHR22617:SF23">
    <property type="entry name" value="CHEMOTAXIS PROTEIN CHEW"/>
    <property type="match status" value="1"/>
</dbReference>
<dbReference type="PROSITE" id="PS50851">
    <property type="entry name" value="CHEW"/>
    <property type="match status" value="1"/>
</dbReference>
<dbReference type="CDD" id="cd00732">
    <property type="entry name" value="CheW"/>
    <property type="match status" value="1"/>
</dbReference>
<organism evidence="3 4">
    <name type="scientific">Lichenicoccus roseus</name>
    <dbReference type="NCBI Taxonomy" id="2683649"/>
    <lineage>
        <taxon>Bacteria</taxon>
        <taxon>Pseudomonadati</taxon>
        <taxon>Pseudomonadota</taxon>
        <taxon>Alphaproteobacteria</taxon>
        <taxon>Acetobacterales</taxon>
        <taxon>Acetobacteraceae</taxon>
        <taxon>Lichenicoccus</taxon>
    </lineage>
</organism>
<dbReference type="InterPro" id="IPR002545">
    <property type="entry name" value="CheW-lke_dom"/>
</dbReference>
<keyword evidence="4" id="KW-1185">Reference proteome</keyword>
<dbReference type="GO" id="GO:0006935">
    <property type="term" value="P:chemotaxis"/>
    <property type="evidence" value="ECO:0007669"/>
    <property type="project" value="InterPro"/>
</dbReference>
<dbReference type="GO" id="GO:0007165">
    <property type="term" value="P:signal transduction"/>
    <property type="evidence" value="ECO:0007669"/>
    <property type="project" value="InterPro"/>
</dbReference>
<dbReference type="EMBL" id="VCDI01000003">
    <property type="protein sequence ID" value="TLU72450.1"/>
    <property type="molecule type" value="Genomic_DNA"/>
</dbReference>
<dbReference type="Pfam" id="PF01584">
    <property type="entry name" value="CheW"/>
    <property type="match status" value="1"/>
</dbReference>
<dbReference type="RefSeq" id="WP_138325912.1">
    <property type="nucleotide sequence ID" value="NZ_VCDI01000003.1"/>
</dbReference>
<evidence type="ECO:0000259" key="2">
    <source>
        <dbReference type="PROSITE" id="PS50851"/>
    </source>
</evidence>
<accession>A0A5R9J499</accession>
<name>A0A5R9J499_9PROT</name>
<dbReference type="InterPro" id="IPR036061">
    <property type="entry name" value="CheW-like_dom_sf"/>
</dbReference>
<evidence type="ECO:0000313" key="3">
    <source>
        <dbReference type="EMBL" id="TLU72450.1"/>
    </source>
</evidence>
<dbReference type="SUPFAM" id="SSF50341">
    <property type="entry name" value="CheW-like"/>
    <property type="match status" value="1"/>
</dbReference>
<feature type="region of interest" description="Disordered" evidence="1">
    <location>
        <begin position="1"/>
        <end position="20"/>
    </location>
</feature>
<comment type="caution">
    <text evidence="3">The sequence shown here is derived from an EMBL/GenBank/DDBJ whole genome shotgun (WGS) entry which is preliminary data.</text>
</comment>
<dbReference type="AlphaFoldDB" id="A0A5R9J499"/>
<protein>
    <submittedName>
        <fullName evidence="3">Purine-binding chemotaxis protein CheW</fullName>
    </submittedName>
</protein>
<dbReference type="InterPro" id="IPR039315">
    <property type="entry name" value="CheW"/>
</dbReference>